<evidence type="ECO:0000256" key="2">
    <source>
        <dbReference type="ARBA" id="ARBA00023125"/>
    </source>
</evidence>
<evidence type="ECO:0000313" key="7">
    <source>
        <dbReference type="Proteomes" id="UP001499987"/>
    </source>
</evidence>
<evidence type="ECO:0000313" key="6">
    <source>
        <dbReference type="EMBL" id="GAA1071828.1"/>
    </source>
</evidence>
<dbReference type="PRINTS" id="PR00455">
    <property type="entry name" value="HTHTETR"/>
</dbReference>
<dbReference type="InterPro" id="IPR050109">
    <property type="entry name" value="HTH-type_TetR-like_transc_reg"/>
</dbReference>
<protein>
    <submittedName>
        <fullName evidence="6">TetR/AcrR family transcriptional regulator</fullName>
    </submittedName>
</protein>
<accession>A0ABN1TAT7</accession>
<dbReference type="RefSeq" id="WP_344622153.1">
    <property type="nucleotide sequence ID" value="NZ_BAAALD010000005.1"/>
</dbReference>
<comment type="caution">
    <text evidence="6">The sequence shown here is derived from an EMBL/GenBank/DDBJ whole genome shotgun (WGS) entry which is preliminary data.</text>
</comment>
<dbReference type="PROSITE" id="PS50977">
    <property type="entry name" value="HTH_TETR_2"/>
    <property type="match status" value="1"/>
</dbReference>
<reference evidence="6 7" key="1">
    <citation type="journal article" date="2019" name="Int. J. Syst. Evol. Microbiol.">
        <title>The Global Catalogue of Microorganisms (GCM) 10K type strain sequencing project: providing services to taxonomists for standard genome sequencing and annotation.</title>
        <authorList>
            <consortium name="The Broad Institute Genomics Platform"/>
            <consortium name="The Broad Institute Genome Sequencing Center for Infectious Disease"/>
            <person name="Wu L."/>
            <person name="Ma J."/>
        </authorList>
    </citation>
    <scope>NUCLEOTIDE SEQUENCE [LARGE SCALE GENOMIC DNA]</scope>
    <source>
        <strain evidence="6 7">JCM 13002</strain>
    </source>
</reference>
<feature type="DNA-binding region" description="H-T-H motif" evidence="4">
    <location>
        <begin position="31"/>
        <end position="50"/>
    </location>
</feature>
<proteinExistence type="predicted"/>
<dbReference type="SUPFAM" id="SSF48498">
    <property type="entry name" value="Tetracyclin repressor-like, C-terminal domain"/>
    <property type="match status" value="1"/>
</dbReference>
<evidence type="ECO:0000256" key="4">
    <source>
        <dbReference type="PROSITE-ProRule" id="PRU00335"/>
    </source>
</evidence>
<sequence length="197" mass="21588">MAQQERARRTYEAVLDAAAREFAAHGYANTNLGHVAQSTGVTKGALYGHFASKEELAAALVQHLDDAWKLIEDGVGDSPDSPVATLKNVTCALVARLHRDIRVNAALRLLLEEAQSSKRTPAFVSDVERTLLRLVVQAQQQGEMDSDYPPEPVAQLMTTVIFGAHYLGSVREELDLITRVRSSWDVLLPALGARWVS</sequence>
<keyword evidence="3" id="KW-0804">Transcription</keyword>
<dbReference type="EMBL" id="BAAALD010000005">
    <property type="protein sequence ID" value="GAA1071828.1"/>
    <property type="molecule type" value="Genomic_DNA"/>
</dbReference>
<keyword evidence="1" id="KW-0805">Transcription regulation</keyword>
<evidence type="ECO:0000259" key="5">
    <source>
        <dbReference type="PROSITE" id="PS50977"/>
    </source>
</evidence>
<keyword evidence="7" id="KW-1185">Reference proteome</keyword>
<dbReference type="Proteomes" id="UP001499987">
    <property type="component" value="Unassembled WGS sequence"/>
</dbReference>
<dbReference type="InterPro" id="IPR036271">
    <property type="entry name" value="Tet_transcr_reg_TetR-rel_C_sf"/>
</dbReference>
<dbReference type="PANTHER" id="PTHR30055:SF234">
    <property type="entry name" value="HTH-TYPE TRANSCRIPTIONAL REGULATOR BETI"/>
    <property type="match status" value="1"/>
</dbReference>
<organism evidence="6 7">
    <name type="scientific">Kitasatospora arboriphila</name>
    <dbReference type="NCBI Taxonomy" id="258052"/>
    <lineage>
        <taxon>Bacteria</taxon>
        <taxon>Bacillati</taxon>
        <taxon>Actinomycetota</taxon>
        <taxon>Actinomycetes</taxon>
        <taxon>Kitasatosporales</taxon>
        <taxon>Streptomycetaceae</taxon>
        <taxon>Kitasatospora</taxon>
    </lineage>
</organism>
<evidence type="ECO:0000256" key="1">
    <source>
        <dbReference type="ARBA" id="ARBA00023015"/>
    </source>
</evidence>
<feature type="domain" description="HTH tetR-type" evidence="5">
    <location>
        <begin position="8"/>
        <end position="68"/>
    </location>
</feature>
<dbReference type="PANTHER" id="PTHR30055">
    <property type="entry name" value="HTH-TYPE TRANSCRIPTIONAL REGULATOR RUTR"/>
    <property type="match status" value="1"/>
</dbReference>
<gene>
    <name evidence="6" type="ORF">GCM10009663_09070</name>
</gene>
<dbReference type="InterPro" id="IPR001647">
    <property type="entry name" value="HTH_TetR"/>
</dbReference>
<keyword evidence="2 4" id="KW-0238">DNA-binding</keyword>
<dbReference type="InterPro" id="IPR009057">
    <property type="entry name" value="Homeodomain-like_sf"/>
</dbReference>
<name>A0ABN1TAT7_9ACTN</name>
<dbReference type="SUPFAM" id="SSF46689">
    <property type="entry name" value="Homeodomain-like"/>
    <property type="match status" value="1"/>
</dbReference>
<dbReference type="Gene3D" id="1.10.357.10">
    <property type="entry name" value="Tetracycline Repressor, domain 2"/>
    <property type="match status" value="1"/>
</dbReference>
<dbReference type="Pfam" id="PF00440">
    <property type="entry name" value="TetR_N"/>
    <property type="match status" value="1"/>
</dbReference>
<evidence type="ECO:0000256" key="3">
    <source>
        <dbReference type="ARBA" id="ARBA00023163"/>
    </source>
</evidence>